<dbReference type="EMBL" id="LHQS01000004">
    <property type="protein sequence ID" value="RXE55146.1"/>
    <property type="molecule type" value="Genomic_DNA"/>
</dbReference>
<dbReference type="AlphaFoldDB" id="A0A498GZW0"/>
<comment type="catalytic activity">
    <reaction evidence="1 8 9">
        <text>[protein]-peptidylproline (omega=180) = [protein]-peptidylproline (omega=0)</text>
        <dbReference type="Rhea" id="RHEA:16237"/>
        <dbReference type="Rhea" id="RHEA-COMP:10747"/>
        <dbReference type="Rhea" id="RHEA-COMP:10748"/>
        <dbReference type="ChEBI" id="CHEBI:83833"/>
        <dbReference type="ChEBI" id="CHEBI:83834"/>
        <dbReference type="EC" id="5.2.1.8"/>
    </reaction>
</comment>
<evidence type="ECO:0000256" key="4">
    <source>
        <dbReference type="ARBA" id="ARBA00022490"/>
    </source>
</evidence>
<comment type="similarity">
    <text evidence="3 9">Belongs to the FKBP-type PPIase family.</text>
</comment>
<evidence type="ECO:0000256" key="2">
    <source>
        <dbReference type="ARBA" id="ARBA00004496"/>
    </source>
</evidence>
<evidence type="ECO:0000313" key="12">
    <source>
        <dbReference type="Proteomes" id="UP000290932"/>
    </source>
</evidence>
<dbReference type="GO" id="GO:0005737">
    <property type="term" value="C:cytoplasm"/>
    <property type="evidence" value="ECO:0007669"/>
    <property type="project" value="UniProtKB-SubCell"/>
</dbReference>
<evidence type="ECO:0000256" key="6">
    <source>
        <dbReference type="ARBA" id="ARBA00023186"/>
    </source>
</evidence>
<evidence type="ECO:0000256" key="1">
    <source>
        <dbReference type="ARBA" id="ARBA00000971"/>
    </source>
</evidence>
<dbReference type="PANTHER" id="PTHR47861:SF3">
    <property type="entry name" value="FKBP-TYPE PEPTIDYL-PROLYL CIS-TRANS ISOMERASE SLYD"/>
    <property type="match status" value="1"/>
</dbReference>
<evidence type="ECO:0000256" key="9">
    <source>
        <dbReference type="RuleBase" id="RU003915"/>
    </source>
</evidence>
<keyword evidence="7 8" id="KW-0413">Isomerase</keyword>
<evidence type="ECO:0000256" key="3">
    <source>
        <dbReference type="ARBA" id="ARBA00006577"/>
    </source>
</evidence>
<keyword evidence="6" id="KW-0143">Chaperone</keyword>
<name>A0A498GZW0_9EURY</name>
<evidence type="ECO:0000259" key="10">
    <source>
        <dbReference type="PROSITE" id="PS50059"/>
    </source>
</evidence>
<keyword evidence="12" id="KW-1185">Reference proteome</keyword>
<evidence type="ECO:0000256" key="5">
    <source>
        <dbReference type="ARBA" id="ARBA00023110"/>
    </source>
</evidence>
<evidence type="ECO:0000256" key="7">
    <source>
        <dbReference type="ARBA" id="ARBA00023235"/>
    </source>
</evidence>
<dbReference type="Pfam" id="PF00254">
    <property type="entry name" value="FKBP_C"/>
    <property type="match status" value="1"/>
</dbReference>
<gene>
    <name evidence="11" type="ORF">ABH15_13060</name>
</gene>
<dbReference type="RefSeq" id="WP_128695120.1">
    <property type="nucleotide sequence ID" value="NZ_LHQS01000004.1"/>
</dbReference>
<evidence type="ECO:0000256" key="8">
    <source>
        <dbReference type="PROSITE-ProRule" id="PRU00277"/>
    </source>
</evidence>
<accession>A0A498GZW0</accession>
<comment type="caution">
    <text evidence="11">The sequence shown here is derived from an EMBL/GenBank/DDBJ whole genome shotgun (WGS) entry which is preliminary data.</text>
</comment>
<dbReference type="OrthoDB" id="8615at2157"/>
<keyword evidence="4" id="KW-0963">Cytoplasm</keyword>
<organism evidence="11 12">
    <name type="scientific">Methanoculleus taiwanensis</name>
    <dbReference type="NCBI Taxonomy" id="1550565"/>
    <lineage>
        <taxon>Archaea</taxon>
        <taxon>Methanobacteriati</taxon>
        <taxon>Methanobacteriota</taxon>
        <taxon>Stenosarchaea group</taxon>
        <taxon>Methanomicrobia</taxon>
        <taxon>Methanomicrobiales</taxon>
        <taxon>Methanomicrobiaceae</taxon>
        <taxon>Methanoculleus</taxon>
    </lineage>
</organism>
<dbReference type="SUPFAM" id="SSF54534">
    <property type="entry name" value="FKBP-like"/>
    <property type="match status" value="1"/>
</dbReference>
<dbReference type="InterPro" id="IPR046357">
    <property type="entry name" value="PPIase_dom_sf"/>
</dbReference>
<dbReference type="EC" id="5.2.1.8" evidence="9"/>
<reference evidence="11 12" key="1">
    <citation type="journal article" date="2015" name="Int. J. Syst. Evol. Microbiol.">
        <title>Methanoculleus taiwanensis sp. nov., a methanogen isolated from deep marine sediment at the deformation front area near Taiwan.</title>
        <authorList>
            <person name="Weng C.Y."/>
            <person name="Chen S.C."/>
            <person name="Lai M.C."/>
            <person name="Wu S.Y."/>
            <person name="Lin S."/>
            <person name="Yang T.F."/>
            <person name="Chen P.C."/>
        </authorList>
    </citation>
    <scope>NUCLEOTIDE SEQUENCE [LARGE SCALE GENOMIC DNA]</scope>
    <source>
        <strain evidence="11 12">CYW4</strain>
    </source>
</reference>
<dbReference type="PANTHER" id="PTHR47861">
    <property type="entry name" value="FKBP-TYPE PEPTIDYL-PROLYL CIS-TRANS ISOMERASE SLYD"/>
    <property type="match status" value="1"/>
</dbReference>
<dbReference type="GO" id="GO:0003755">
    <property type="term" value="F:peptidyl-prolyl cis-trans isomerase activity"/>
    <property type="evidence" value="ECO:0007669"/>
    <property type="project" value="UniProtKB-UniRule"/>
</dbReference>
<sequence>MAQAKEGDTVKVHYTGKLQDGTVFDSSDERAPIEFTIGEGQVISGFEQAVVGMEPGETKTTTVPAEEAYGPHRDEMLLEVDREQFPEDVQPETGQQLQISQPDGRTFFVTVSDISESSVVLDANHPLAGKDLTFEIRLVEVNPPESITA</sequence>
<dbReference type="Proteomes" id="UP000290932">
    <property type="component" value="Unassembled WGS sequence"/>
</dbReference>
<keyword evidence="5 8" id="KW-0697">Rotamase</keyword>
<dbReference type="Gene3D" id="3.10.50.40">
    <property type="match status" value="1"/>
</dbReference>
<evidence type="ECO:0000313" key="11">
    <source>
        <dbReference type="EMBL" id="RXE55146.1"/>
    </source>
</evidence>
<comment type="subcellular location">
    <subcellularLocation>
        <location evidence="2">Cytoplasm</location>
    </subcellularLocation>
</comment>
<proteinExistence type="inferred from homology"/>
<protein>
    <recommendedName>
        <fullName evidence="9">Peptidyl-prolyl cis-trans isomerase</fullName>
        <ecNumber evidence="9">5.2.1.8</ecNumber>
    </recommendedName>
</protein>
<feature type="domain" description="PPIase FKBP-type" evidence="10">
    <location>
        <begin position="7"/>
        <end position="88"/>
    </location>
</feature>
<dbReference type="PROSITE" id="PS50059">
    <property type="entry name" value="FKBP_PPIASE"/>
    <property type="match status" value="1"/>
</dbReference>
<dbReference type="GO" id="GO:0042026">
    <property type="term" value="P:protein refolding"/>
    <property type="evidence" value="ECO:0007669"/>
    <property type="project" value="UniProtKB-ARBA"/>
</dbReference>
<dbReference type="InterPro" id="IPR001179">
    <property type="entry name" value="PPIase_FKBP_dom"/>
</dbReference>